<evidence type="ECO:0000313" key="2">
    <source>
        <dbReference type="Proteomes" id="UP001165064"/>
    </source>
</evidence>
<protein>
    <submittedName>
        <fullName evidence="1">Unnamed protein product</fullName>
    </submittedName>
</protein>
<sequence length="114" mass="13137">MCCRHCCSYAHLLPESKQFLEDKFGVNADNFKYMKKMFSWATNGIRPGLSAEDGSDHFTGLDFKHREKIGLSTRRILDESRKIAMAQRGFEVELVKYVESDISLENNCLLIKNI</sequence>
<evidence type="ECO:0000313" key="1">
    <source>
        <dbReference type="EMBL" id="GMF06512.1"/>
    </source>
</evidence>
<accession>A0ACB5UBQ5</accession>
<name>A0ACB5UBQ5_AMBMO</name>
<dbReference type="EMBL" id="BSXS01015236">
    <property type="protein sequence ID" value="GMF06512.1"/>
    <property type="molecule type" value="Genomic_DNA"/>
</dbReference>
<organism evidence="1 2">
    <name type="scientific">Ambrosiozyma monospora</name>
    <name type="common">Yeast</name>
    <name type="synonym">Endomycopsis monosporus</name>
    <dbReference type="NCBI Taxonomy" id="43982"/>
    <lineage>
        <taxon>Eukaryota</taxon>
        <taxon>Fungi</taxon>
        <taxon>Dikarya</taxon>
        <taxon>Ascomycota</taxon>
        <taxon>Saccharomycotina</taxon>
        <taxon>Pichiomycetes</taxon>
        <taxon>Pichiales</taxon>
        <taxon>Pichiaceae</taxon>
        <taxon>Ambrosiozyma</taxon>
    </lineage>
</organism>
<proteinExistence type="predicted"/>
<reference evidence="1" key="1">
    <citation type="submission" date="2023-04" db="EMBL/GenBank/DDBJ databases">
        <title>Ambrosiozyma monospora NBRC 10751.</title>
        <authorList>
            <person name="Ichikawa N."/>
            <person name="Sato H."/>
            <person name="Tonouchi N."/>
        </authorList>
    </citation>
    <scope>NUCLEOTIDE SEQUENCE</scope>
    <source>
        <strain evidence="1">NBRC 10751</strain>
    </source>
</reference>
<gene>
    <name evidence="1" type="ORF">Amon02_001271400</name>
</gene>
<keyword evidence="2" id="KW-1185">Reference proteome</keyword>
<comment type="caution">
    <text evidence="1">The sequence shown here is derived from an EMBL/GenBank/DDBJ whole genome shotgun (WGS) entry which is preliminary data.</text>
</comment>
<dbReference type="Proteomes" id="UP001165064">
    <property type="component" value="Unassembled WGS sequence"/>
</dbReference>